<evidence type="ECO:0000313" key="10">
    <source>
        <dbReference type="Proteomes" id="UP000187209"/>
    </source>
</evidence>
<evidence type="ECO:0000256" key="3">
    <source>
        <dbReference type="ARBA" id="ARBA00020820"/>
    </source>
</evidence>
<feature type="transmembrane region" description="Helical" evidence="8">
    <location>
        <begin position="59"/>
        <end position="82"/>
    </location>
</feature>
<comment type="caution">
    <text evidence="9">The sequence shown here is derived from an EMBL/GenBank/DDBJ whole genome shotgun (WGS) entry which is preliminary data.</text>
</comment>
<dbReference type="Pfam" id="PF06417">
    <property type="entry name" value="EMC4"/>
    <property type="match status" value="1"/>
</dbReference>
<evidence type="ECO:0000313" key="9">
    <source>
        <dbReference type="EMBL" id="OMJ75318.1"/>
    </source>
</evidence>
<accession>A0A1R2BEV8</accession>
<dbReference type="OrthoDB" id="369569at2759"/>
<keyword evidence="5" id="KW-0256">Endoplasmic reticulum</keyword>
<feature type="transmembrane region" description="Helical" evidence="8">
    <location>
        <begin position="102"/>
        <end position="125"/>
    </location>
</feature>
<dbReference type="PANTHER" id="PTHR19315">
    <property type="entry name" value="ER MEMBRANE PROTEIN COMPLEX SUBUNIT 4"/>
    <property type="match status" value="1"/>
</dbReference>
<proteinExistence type="inferred from homology"/>
<protein>
    <recommendedName>
        <fullName evidence="3">ER membrane protein complex subunit 4</fullName>
    </recommendedName>
</protein>
<evidence type="ECO:0000256" key="1">
    <source>
        <dbReference type="ARBA" id="ARBA00004477"/>
    </source>
</evidence>
<evidence type="ECO:0000256" key="7">
    <source>
        <dbReference type="ARBA" id="ARBA00023136"/>
    </source>
</evidence>
<evidence type="ECO:0000256" key="4">
    <source>
        <dbReference type="ARBA" id="ARBA00022692"/>
    </source>
</evidence>
<dbReference type="InterPro" id="IPR009445">
    <property type="entry name" value="TMEM85/Emc4"/>
</dbReference>
<keyword evidence="7 8" id="KW-0472">Membrane</keyword>
<keyword evidence="6 8" id="KW-1133">Transmembrane helix</keyword>
<dbReference type="GO" id="GO:0005789">
    <property type="term" value="C:endoplasmic reticulum membrane"/>
    <property type="evidence" value="ECO:0007669"/>
    <property type="project" value="UniProtKB-SubCell"/>
</dbReference>
<sequence>MWTLSLDRSKENCLDPIGYRITATESEEPKKREKNLKEMKQAKAWEASNRPFQSMISTFLMLFMSGSGLNIISIIITCMAMWTPVKAFFTVNSVFAPYEGEGVSLLVPKLKYCALNMVVMVAGLYKFSIMGLIPTNAEDWISVVPISHPLEVSTGFYF</sequence>
<evidence type="ECO:0000256" key="6">
    <source>
        <dbReference type="ARBA" id="ARBA00022989"/>
    </source>
</evidence>
<gene>
    <name evidence="9" type="ORF">SteCoe_25550</name>
</gene>
<name>A0A1R2BEV8_9CILI</name>
<dbReference type="AlphaFoldDB" id="A0A1R2BEV8"/>
<keyword evidence="4 8" id="KW-0812">Transmembrane</keyword>
<evidence type="ECO:0000256" key="2">
    <source>
        <dbReference type="ARBA" id="ARBA00007715"/>
    </source>
</evidence>
<comment type="subcellular location">
    <subcellularLocation>
        <location evidence="1">Endoplasmic reticulum membrane</location>
        <topology evidence="1">Multi-pass membrane protein</topology>
    </subcellularLocation>
</comment>
<dbReference type="EMBL" id="MPUH01000697">
    <property type="protein sequence ID" value="OMJ75318.1"/>
    <property type="molecule type" value="Genomic_DNA"/>
</dbReference>
<evidence type="ECO:0000256" key="8">
    <source>
        <dbReference type="SAM" id="Phobius"/>
    </source>
</evidence>
<reference evidence="9 10" key="1">
    <citation type="submission" date="2016-11" db="EMBL/GenBank/DDBJ databases">
        <title>The macronuclear genome of Stentor coeruleus: a giant cell with tiny introns.</title>
        <authorList>
            <person name="Slabodnick M."/>
            <person name="Ruby J.G."/>
            <person name="Reiff S.B."/>
            <person name="Swart E.C."/>
            <person name="Gosai S."/>
            <person name="Prabakaran S."/>
            <person name="Witkowska E."/>
            <person name="Larue G.E."/>
            <person name="Fisher S."/>
            <person name="Freeman R.M."/>
            <person name="Gunawardena J."/>
            <person name="Chu W."/>
            <person name="Stover N.A."/>
            <person name="Gregory B.D."/>
            <person name="Nowacki M."/>
            <person name="Derisi J."/>
            <person name="Roy S.W."/>
            <person name="Marshall W.F."/>
            <person name="Sood P."/>
        </authorList>
    </citation>
    <scope>NUCLEOTIDE SEQUENCE [LARGE SCALE GENOMIC DNA]</scope>
    <source>
        <strain evidence="9">WM001</strain>
    </source>
</reference>
<comment type="similarity">
    <text evidence="2">Belongs to the EMC4 family.</text>
</comment>
<evidence type="ECO:0000256" key="5">
    <source>
        <dbReference type="ARBA" id="ARBA00022824"/>
    </source>
</evidence>
<keyword evidence="10" id="KW-1185">Reference proteome</keyword>
<organism evidence="9 10">
    <name type="scientific">Stentor coeruleus</name>
    <dbReference type="NCBI Taxonomy" id="5963"/>
    <lineage>
        <taxon>Eukaryota</taxon>
        <taxon>Sar</taxon>
        <taxon>Alveolata</taxon>
        <taxon>Ciliophora</taxon>
        <taxon>Postciliodesmatophora</taxon>
        <taxon>Heterotrichea</taxon>
        <taxon>Heterotrichida</taxon>
        <taxon>Stentoridae</taxon>
        <taxon>Stentor</taxon>
    </lineage>
</organism>
<dbReference type="Proteomes" id="UP000187209">
    <property type="component" value="Unassembled WGS sequence"/>
</dbReference>